<dbReference type="CDD" id="cd15796">
    <property type="entry name" value="CIF_like"/>
    <property type="match status" value="1"/>
</dbReference>
<dbReference type="GO" id="GO:0004857">
    <property type="term" value="F:enzyme inhibitor activity"/>
    <property type="evidence" value="ECO:0007669"/>
    <property type="project" value="InterPro"/>
</dbReference>
<dbReference type="EMBL" id="JBCGBO010000024">
    <property type="protein sequence ID" value="KAK9182154.1"/>
    <property type="molecule type" value="Genomic_DNA"/>
</dbReference>
<evidence type="ECO:0000313" key="6">
    <source>
        <dbReference type="EMBL" id="KAK9182154.1"/>
    </source>
</evidence>
<comment type="similarity">
    <text evidence="3">Belongs to the PMEI family.</text>
</comment>
<dbReference type="SMART" id="SM00856">
    <property type="entry name" value="PMEI"/>
    <property type="match status" value="2"/>
</dbReference>
<evidence type="ECO:0000256" key="1">
    <source>
        <dbReference type="ARBA" id="ARBA00022729"/>
    </source>
</evidence>
<feature type="signal peptide" evidence="4">
    <location>
        <begin position="1"/>
        <end position="22"/>
    </location>
</feature>
<dbReference type="FunFam" id="1.20.140.40:FF:000009">
    <property type="entry name" value="Invertase/pectin methylesterase inhibitor family protein"/>
    <property type="match status" value="1"/>
</dbReference>
<reference evidence="6 7" key="1">
    <citation type="submission" date="2024-05" db="EMBL/GenBank/DDBJ databases">
        <title>Haplotype-resolved chromosome-level genome assembly of Huyou (Citrus changshanensis).</title>
        <authorList>
            <person name="Miao C."/>
            <person name="Chen W."/>
            <person name="Wu Y."/>
            <person name="Wang L."/>
            <person name="Zhao S."/>
            <person name="Grierson D."/>
            <person name="Xu C."/>
            <person name="Chen K."/>
        </authorList>
    </citation>
    <scope>NUCLEOTIDE SEQUENCE [LARGE SCALE GENOMIC DNA]</scope>
    <source>
        <strain evidence="6">01-14</strain>
        <tissue evidence="6">Leaf</tissue>
    </source>
</reference>
<dbReference type="InterPro" id="IPR034087">
    <property type="entry name" value="C/VIF1"/>
</dbReference>
<gene>
    <name evidence="6" type="ORF">WN944_025296</name>
</gene>
<organism evidence="6 7">
    <name type="scientific">Citrus x changshan-huyou</name>
    <dbReference type="NCBI Taxonomy" id="2935761"/>
    <lineage>
        <taxon>Eukaryota</taxon>
        <taxon>Viridiplantae</taxon>
        <taxon>Streptophyta</taxon>
        <taxon>Embryophyta</taxon>
        <taxon>Tracheophyta</taxon>
        <taxon>Spermatophyta</taxon>
        <taxon>Magnoliopsida</taxon>
        <taxon>eudicotyledons</taxon>
        <taxon>Gunneridae</taxon>
        <taxon>Pentapetalae</taxon>
        <taxon>rosids</taxon>
        <taxon>malvids</taxon>
        <taxon>Sapindales</taxon>
        <taxon>Rutaceae</taxon>
        <taxon>Aurantioideae</taxon>
        <taxon>Citrus</taxon>
    </lineage>
</organism>
<dbReference type="SUPFAM" id="SSF101148">
    <property type="entry name" value="Plant invertase/pectin methylesterase inhibitor"/>
    <property type="match status" value="2"/>
</dbReference>
<evidence type="ECO:0000256" key="4">
    <source>
        <dbReference type="SAM" id="SignalP"/>
    </source>
</evidence>
<evidence type="ECO:0000256" key="2">
    <source>
        <dbReference type="ARBA" id="ARBA00023157"/>
    </source>
</evidence>
<dbReference type="InterPro" id="IPR035513">
    <property type="entry name" value="Invertase/methylesterase_inhib"/>
</dbReference>
<keyword evidence="7" id="KW-1185">Reference proteome</keyword>
<feature type="chain" id="PRO_5042986115" description="Pectinesterase inhibitor domain-containing protein" evidence="4">
    <location>
        <begin position="23"/>
        <end position="298"/>
    </location>
</feature>
<dbReference type="Proteomes" id="UP001428341">
    <property type="component" value="Unassembled WGS sequence"/>
</dbReference>
<protein>
    <recommendedName>
        <fullName evidence="5">Pectinesterase inhibitor domain-containing protein</fullName>
    </recommendedName>
</protein>
<name>A0AAP0LPI7_9ROSI</name>
<keyword evidence="2" id="KW-1015">Disulfide bond</keyword>
<dbReference type="AlphaFoldDB" id="A0AAP0LPI7"/>
<dbReference type="InterPro" id="IPR052421">
    <property type="entry name" value="PCW_Enzyme_Inhibitor"/>
</dbReference>
<dbReference type="NCBIfam" id="TIGR01614">
    <property type="entry name" value="PME_inhib"/>
    <property type="match status" value="2"/>
</dbReference>
<evidence type="ECO:0000256" key="3">
    <source>
        <dbReference type="ARBA" id="ARBA00038471"/>
    </source>
</evidence>
<feature type="domain" description="Pectinesterase inhibitor" evidence="5">
    <location>
        <begin position="145"/>
        <end position="289"/>
    </location>
</feature>
<dbReference type="Pfam" id="PF04043">
    <property type="entry name" value="PMEI"/>
    <property type="match status" value="2"/>
</dbReference>
<dbReference type="PANTHER" id="PTHR36710:SF18">
    <property type="entry name" value="PECTINESTERASE INHIBITOR 5-RELATED"/>
    <property type="match status" value="1"/>
</dbReference>
<evidence type="ECO:0000259" key="5">
    <source>
        <dbReference type="SMART" id="SM00856"/>
    </source>
</evidence>
<dbReference type="InterPro" id="IPR006501">
    <property type="entry name" value="Pectinesterase_inhib_dom"/>
</dbReference>
<feature type="domain" description="Pectinesterase inhibitor" evidence="5">
    <location>
        <begin position="23"/>
        <end position="143"/>
    </location>
</feature>
<proteinExistence type="inferred from homology"/>
<dbReference type="PANTHER" id="PTHR36710">
    <property type="entry name" value="PECTINESTERASE INHIBITOR-LIKE"/>
    <property type="match status" value="1"/>
</dbReference>
<keyword evidence="1 4" id="KW-0732">Signal</keyword>
<comment type="caution">
    <text evidence="6">The sequence shown here is derived from an EMBL/GenBank/DDBJ whole genome shotgun (WGS) entry which is preliminary data.</text>
</comment>
<sequence length="298" mass="32161">MKAILFVFPFVLAVAYFPISQCQNLPLIEQTCKQTPYYGLCVTLLKSDPRSKTAGDVQAIALIMVDIIKAKAGGALQHIERLKQKYPALRVPLSACKDRFNAIIIGDVPQAVEALTKGDPKFAVDAANDAALEADSFIVPVIIQCDDNFINQICRRTPFRDLCIATLEPNTNSSSSDVKGLASIMANIVLGNASDTLNYIEGLIKQAPDPQQERALANCAELYIPVVRYELPQAIDALSKGHFGFANYCIADAGKQADACEKGFSGSAKSPLSDRNNLLKSLCGIAVAIINLLAKRLS</sequence>
<evidence type="ECO:0000313" key="7">
    <source>
        <dbReference type="Proteomes" id="UP001428341"/>
    </source>
</evidence>
<accession>A0AAP0LPI7</accession>
<dbReference type="Gene3D" id="1.20.140.40">
    <property type="entry name" value="Invertase/pectin methylesterase inhibitor family protein"/>
    <property type="match status" value="2"/>
</dbReference>